<keyword evidence="8" id="KW-0676">Redox-active center</keyword>
<evidence type="ECO:0000256" key="8">
    <source>
        <dbReference type="ARBA" id="ARBA00023284"/>
    </source>
</evidence>
<keyword evidence="4 14" id="KW-0575">Peroxidase</keyword>
<keyword evidence="7" id="KW-1015">Disulfide bond</keyword>
<sequence length="153" mass="16915">MIKPAPGDKAPDFTGTLHDGSAVSLTDFAGKKLILFFYPKDDTPGCTAAACSLRDNFQELKDKGYALLGVSPDKPAKHQKFIAKYDLPMPLLADETHSVMDTYGTWGPKKFMGREYDGVIRTTFVIDENGVVDRVYDKVKTKQHAEQILADEA</sequence>
<comment type="caution">
    <text evidence="14">The sequence shown here is derived from an EMBL/GenBank/DDBJ whole genome shotgun (WGS) entry which is preliminary data.</text>
</comment>
<proteinExistence type="inferred from homology"/>
<evidence type="ECO:0000256" key="10">
    <source>
        <dbReference type="ARBA" id="ARBA00038489"/>
    </source>
</evidence>
<dbReference type="RefSeq" id="WP_168038082.1">
    <property type="nucleotide sequence ID" value="NZ_JAATJH010000004.1"/>
</dbReference>
<dbReference type="SUPFAM" id="SSF52833">
    <property type="entry name" value="Thioredoxin-like"/>
    <property type="match status" value="1"/>
</dbReference>
<keyword evidence="5" id="KW-0049">Antioxidant</keyword>
<comment type="catalytic activity">
    <reaction evidence="12">
        <text>a hydroperoxide + [thioredoxin]-dithiol = an alcohol + [thioredoxin]-disulfide + H2O</text>
        <dbReference type="Rhea" id="RHEA:62620"/>
        <dbReference type="Rhea" id="RHEA-COMP:10698"/>
        <dbReference type="Rhea" id="RHEA-COMP:10700"/>
        <dbReference type="ChEBI" id="CHEBI:15377"/>
        <dbReference type="ChEBI" id="CHEBI:29950"/>
        <dbReference type="ChEBI" id="CHEBI:30879"/>
        <dbReference type="ChEBI" id="CHEBI:35924"/>
        <dbReference type="ChEBI" id="CHEBI:50058"/>
        <dbReference type="EC" id="1.11.1.24"/>
    </reaction>
</comment>
<dbReference type="InterPro" id="IPR013766">
    <property type="entry name" value="Thioredoxin_domain"/>
</dbReference>
<reference evidence="14 15" key="1">
    <citation type="submission" date="2020-03" db="EMBL/GenBank/DDBJ databases">
        <title>Genomic Encyclopedia of Type Strains, Phase IV (KMG-IV): sequencing the most valuable type-strain genomes for metagenomic binning, comparative biology and taxonomic classification.</title>
        <authorList>
            <person name="Goeker M."/>
        </authorList>
    </citation>
    <scope>NUCLEOTIDE SEQUENCE [LARGE SCALE GENOMIC DNA]</scope>
    <source>
        <strain evidence="14 15">DSM 105096</strain>
    </source>
</reference>
<dbReference type="EMBL" id="JAATJH010000004">
    <property type="protein sequence ID" value="NJC27202.1"/>
    <property type="molecule type" value="Genomic_DNA"/>
</dbReference>
<evidence type="ECO:0000256" key="9">
    <source>
        <dbReference type="ARBA" id="ARBA00032824"/>
    </source>
</evidence>
<dbReference type="GO" id="GO:0004601">
    <property type="term" value="F:peroxidase activity"/>
    <property type="evidence" value="ECO:0007669"/>
    <property type="project" value="UniProtKB-KW"/>
</dbReference>
<dbReference type="InterPro" id="IPR024706">
    <property type="entry name" value="Peroxiredoxin_AhpC-typ"/>
</dbReference>
<evidence type="ECO:0000256" key="3">
    <source>
        <dbReference type="ARBA" id="ARBA00013017"/>
    </source>
</evidence>
<comment type="similarity">
    <text evidence="10">Belongs to the peroxiredoxin family. BCP/PrxQ subfamily.</text>
</comment>
<feature type="domain" description="Thioredoxin" evidence="13">
    <location>
        <begin position="4"/>
        <end position="153"/>
    </location>
</feature>
<name>A0ABX0XDB5_9BACT</name>
<accession>A0ABX0XDB5</accession>
<evidence type="ECO:0000256" key="2">
    <source>
        <dbReference type="ARBA" id="ARBA00011245"/>
    </source>
</evidence>
<evidence type="ECO:0000256" key="11">
    <source>
        <dbReference type="ARBA" id="ARBA00042639"/>
    </source>
</evidence>
<dbReference type="Gene3D" id="3.40.30.10">
    <property type="entry name" value="Glutaredoxin"/>
    <property type="match status" value="1"/>
</dbReference>
<dbReference type="CDD" id="cd03017">
    <property type="entry name" value="PRX_BCP"/>
    <property type="match status" value="1"/>
</dbReference>
<evidence type="ECO:0000256" key="12">
    <source>
        <dbReference type="ARBA" id="ARBA00049091"/>
    </source>
</evidence>
<dbReference type="InterPro" id="IPR036249">
    <property type="entry name" value="Thioredoxin-like_sf"/>
</dbReference>
<evidence type="ECO:0000259" key="13">
    <source>
        <dbReference type="PROSITE" id="PS51352"/>
    </source>
</evidence>
<evidence type="ECO:0000313" key="14">
    <source>
        <dbReference type="EMBL" id="NJC27202.1"/>
    </source>
</evidence>
<evidence type="ECO:0000256" key="7">
    <source>
        <dbReference type="ARBA" id="ARBA00023157"/>
    </source>
</evidence>
<keyword evidence="15" id="KW-1185">Reference proteome</keyword>
<dbReference type="PANTHER" id="PTHR42801:SF4">
    <property type="entry name" value="AHPC_TSA FAMILY PROTEIN"/>
    <property type="match status" value="1"/>
</dbReference>
<dbReference type="PANTHER" id="PTHR42801">
    <property type="entry name" value="THIOREDOXIN-DEPENDENT PEROXIDE REDUCTASE"/>
    <property type="match status" value="1"/>
</dbReference>
<keyword evidence="6 14" id="KW-0560">Oxidoreductase</keyword>
<dbReference type="InterPro" id="IPR050924">
    <property type="entry name" value="Peroxiredoxin_BCP/PrxQ"/>
</dbReference>
<dbReference type="EC" id="1.11.1.24" evidence="3"/>
<protein>
    <recommendedName>
        <fullName evidence="3">thioredoxin-dependent peroxiredoxin</fullName>
        <ecNumber evidence="3">1.11.1.24</ecNumber>
    </recommendedName>
    <alternativeName>
        <fullName evidence="9">Thioredoxin peroxidase</fullName>
    </alternativeName>
    <alternativeName>
        <fullName evidence="11">Thioredoxin-dependent peroxiredoxin Bcp</fullName>
    </alternativeName>
</protein>
<evidence type="ECO:0000256" key="6">
    <source>
        <dbReference type="ARBA" id="ARBA00023002"/>
    </source>
</evidence>
<dbReference type="PROSITE" id="PS51352">
    <property type="entry name" value="THIOREDOXIN_2"/>
    <property type="match status" value="1"/>
</dbReference>
<comment type="subunit">
    <text evidence="2">Monomer.</text>
</comment>
<organism evidence="14 15">
    <name type="scientific">Neolewinella antarctica</name>
    <dbReference type="NCBI Taxonomy" id="442734"/>
    <lineage>
        <taxon>Bacteria</taxon>
        <taxon>Pseudomonadati</taxon>
        <taxon>Bacteroidota</taxon>
        <taxon>Saprospiria</taxon>
        <taxon>Saprospirales</taxon>
        <taxon>Lewinellaceae</taxon>
        <taxon>Neolewinella</taxon>
    </lineage>
</organism>
<evidence type="ECO:0000256" key="4">
    <source>
        <dbReference type="ARBA" id="ARBA00022559"/>
    </source>
</evidence>
<comment type="function">
    <text evidence="1">Thiol-specific peroxidase that catalyzes the reduction of hydrogen peroxide and organic hydroperoxides to water and alcohols, respectively. Plays a role in cell protection against oxidative stress by detoxifying peroxides and as sensor of hydrogen peroxide-mediated signaling events.</text>
</comment>
<dbReference type="Pfam" id="PF00578">
    <property type="entry name" value="AhpC-TSA"/>
    <property type="match status" value="1"/>
</dbReference>
<dbReference type="InterPro" id="IPR000866">
    <property type="entry name" value="AhpC/TSA"/>
</dbReference>
<gene>
    <name evidence="14" type="ORF">GGR27_002715</name>
</gene>
<dbReference type="NCBIfam" id="NF006960">
    <property type="entry name" value="PRK09437.1"/>
    <property type="match status" value="1"/>
</dbReference>
<dbReference type="Proteomes" id="UP000770785">
    <property type="component" value="Unassembled WGS sequence"/>
</dbReference>
<evidence type="ECO:0000313" key="15">
    <source>
        <dbReference type="Proteomes" id="UP000770785"/>
    </source>
</evidence>
<dbReference type="PIRSF" id="PIRSF000239">
    <property type="entry name" value="AHPC"/>
    <property type="match status" value="1"/>
</dbReference>
<evidence type="ECO:0000256" key="5">
    <source>
        <dbReference type="ARBA" id="ARBA00022862"/>
    </source>
</evidence>
<evidence type="ECO:0000256" key="1">
    <source>
        <dbReference type="ARBA" id="ARBA00003330"/>
    </source>
</evidence>